<dbReference type="InterPro" id="IPR010664">
    <property type="entry name" value="LipoPS_assembly_LptC-rel"/>
</dbReference>
<gene>
    <name evidence="1" type="ORF">HNR37_000301</name>
</gene>
<evidence type="ECO:0000313" key="1">
    <source>
        <dbReference type="EMBL" id="MBB5020998.1"/>
    </source>
</evidence>
<dbReference type="AlphaFoldDB" id="A0A7W7Y2R2"/>
<dbReference type="GO" id="GO:0015221">
    <property type="term" value="F:lipopolysaccharide transmembrane transporter activity"/>
    <property type="evidence" value="ECO:0007669"/>
    <property type="project" value="InterPro"/>
</dbReference>
<keyword evidence="2" id="KW-1185">Reference proteome</keyword>
<dbReference type="GO" id="GO:0005886">
    <property type="term" value="C:plasma membrane"/>
    <property type="evidence" value="ECO:0007669"/>
    <property type="project" value="InterPro"/>
</dbReference>
<protein>
    <submittedName>
        <fullName evidence="1">LPS export ABC transporter protein LptC</fullName>
    </submittedName>
</protein>
<organism evidence="1 2">
    <name type="scientific">Desulfurispira natronophila</name>
    <dbReference type="NCBI Taxonomy" id="682562"/>
    <lineage>
        <taxon>Bacteria</taxon>
        <taxon>Pseudomonadati</taxon>
        <taxon>Chrysiogenota</taxon>
        <taxon>Chrysiogenia</taxon>
        <taxon>Chrysiogenales</taxon>
        <taxon>Chrysiogenaceae</taxon>
        <taxon>Desulfurispira</taxon>
    </lineage>
</organism>
<reference evidence="1 2" key="1">
    <citation type="submission" date="2020-08" db="EMBL/GenBank/DDBJ databases">
        <title>Genomic Encyclopedia of Type Strains, Phase IV (KMG-IV): sequencing the most valuable type-strain genomes for metagenomic binning, comparative biology and taxonomic classification.</title>
        <authorList>
            <person name="Goeker M."/>
        </authorList>
    </citation>
    <scope>NUCLEOTIDE SEQUENCE [LARGE SCALE GENOMIC DNA]</scope>
    <source>
        <strain evidence="1 2">DSM 22071</strain>
    </source>
</reference>
<dbReference type="NCBIfam" id="TIGR04409">
    <property type="entry name" value="LptC_YrbK"/>
    <property type="match status" value="1"/>
</dbReference>
<dbReference type="RefSeq" id="WP_183728797.1">
    <property type="nucleotide sequence ID" value="NZ_JACHID010000001.1"/>
</dbReference>
<name>A0A7W7Y2R2_9BACT</name>
<dbReference type="InterPro" id="IPR026265">
    <property type="entry name" value="LptC"/>
</dbReference>
<dbReference type="Proteomes" id="UP000528322">
    <property type="component" value="Unassembled WGS sequence"/>
</dbReference>
<proteinExistence type="predicted"/>
<evidence type="ECO:0000313" key="2">
    <source>
        <dbReference type="Proteomes" id="UP000528322"/>
    </source>
</evidence>
<sequence>MKYLLYLFSIGLLAYLGYVFYQHSASVPELKVTQDRDELVSWGVKLDRVDPETGKRTHTLLGDKSVHREQSIELESLQLLLYSAGVQTEELTAPLGMFFDHNQVVILPDNYEATSIDGFVLRGKNAIYDIQAQKLLSEHPFTLTGDEGFFLTGNRLEVDRENMTLRADGNIRGEWGLKP</sequence>
<dbReference type="EMBL" id="JACHID010000001">
    <property type="protein sequence ID" value="MBB5020998.1"/>
    <property type="molecule type" value="Genomic_DNA"/>
</dbReference>
<accession>A0A7W7Y2R2</accession>
<comment type="caution">
    <text evidence="1">The sequence shown here is derived from an EMBL/GenBank/DDBJ whole genome shotgun (WGS) entry which is preliminary data.</text>
</comment>
<dbReference type="Pfam" id="PF06835">
    <property type="entry name" value="LptC"/>
    <property type="match status" value="1"/>
</dbReference>